<dbReference type="PATRIC" id="fig|762836.4.peg.1334"/>
<dbReference type="EMBL" id="LROM01000061">
    <property type="protein sequence ID" value="OFA07348.1"/>
    <property type="molecule type" value="Genomic_DNA"/>
</dbReference>
<evidence type="ECO:0000313" key="6">
    <source>
        <dbReference type="EMBL" id="OFA07348.1"/>
    </source>
</evidence>
<gene>
    <name evidence="6" type="ORF">DUPY_12790</name>
</gene>
<evidence type="ECO:0000256" key="2">
    <source>
        <dbReference type="ARBA" id="ARBA00009810"/>
    </source>
</evidence>
<comment type="similarity">
    <text evidence="2">Belongs to the TonB-dependent receptor family.</text>
</comment>
<evidence type="ECO:0000256" key="1">
    <source>
        <dbReference type="ARBA" id="ARBA00004442"/>
    </source>
</evidence>
<comment type="caution">
    <text evidence="6">The sequence shown here is derived from an EMBL/GenBank/DDBJ whole genome shotgun (WGS) entry which is preliminary data.</text>
</comment>
<sequence length="1064" mass="115290">MAMTYTETIVTYPHQATHSNTTRRVIVSAVASALATLMAGNAAMAQTAAAADAAQTSEPAARSPSDVAPTSVVTVVGTRKSVASAIDRKIRNATISDSLVAEDINQFPDKNVGEALSRITGVQLTRDFGEGSQISIRGVEPDLNRVEVNGMSVLGTNGNAGRGAELRELASELIGSIDVYKGSTADLTEGGVGGTVVITTRKPLDFKKFTVATSLAGEHSTSRGGVQPRGSLLIADQYLDGKLGVMANIVYDDVRTRNDYSRNTTWRFLRDWDFSPNKTVNSLDPAVAGVGSAAGCASAPGLSAAQKTACSQQWYDYSPGTPRYGIWTRDHKRSSAELTAQYKVSNEMKAFVSYQGNRQDQRLNDRNFGTDFGNVNRLASAGRAPVYAANGTTTTTGTCLPASTSTTPAGVTVENHYVTGYTVGDCNYVAGQGGQGAFSTSARDFKLKIDSNYTTTGFNYKDGPLEVDGLAGRSRSTYHNETNSIVLTQNAPGLKVSLDSQGLPHFDFPAAYSPDAASSYVKAELQYRPYETKNDEDQVKLDLKYRLTTPFFTKLWGGAQARNSSAQRYNGGGYIASGGADPASTADDISVRGANINQTITYDPYNTGAVRGPDTNTFINGNYSSTYVNSAKMQELINAVRGNSPGTFFGGYDKISNIPSGWMSPVYNNAKPYFDTSNFNFNNVYNAIGSDGRMYPQVPAYMVDERVRAAYIRADFDTEIGEHQIWGNIGVRYTGTKTDASGSQSIKIRLQNPGGAAGSSVDRDLSFGTTTVKTKYNDYLPSFNLMAWAIPDQFMVRFGLSKVMSRPRIDLLAPNVACIIDSGNPAFGGDNIDDCTAGNPNLKPFRAKNTDLSFEYYPSADSQLSMGLFKKDISSYILEKQVVKNVNLLGDGRLFDVNTALNGEGATTKGVELTARTAFTFLPGWMSGFGGDVNYTRMSYDYAKGTERINPLDGSILPYAGLSKNSYNAALWYDLGKINARVAYNYRDRFYTGTNDVSGNPNFQEKTGFLDAKFQYRYSDNVTFSIEGKNLTKESQITDAGDLYRVNELAWSGRRYFFTVSIKN</sequence>
<organism evidence="6 7">
    <name type="scientific">Duganella phyllosphaerae</name>
    <dbReference type="NCBI Taxonomy" id="762836"/>
    <lineage>
        <taxon>Bacteria</taxon>
        <taxon>Pseudomonadati</taxon>
        <taxon>Pseudomonadota</taxon>
        <taxon>Betaproteobacteria</taxon>
        <taxon>Burkholderiales</taxon>
        <taxon>Oxalobacteraceae</taxon>
        <taxon>Telluria group</taxon>
        <taxon>Duganella</taxon>
    </lineage>
</organism>
<evidence type="ECO:0000256" key="4">
    <source>
        <dbReference type="ARBA" id="ARBA00023237"/>
    </source>
</evidence>
<keyword evidence="7" id="KW-1185">Reference proteome</keyword>
<dbReference type="Proteomes" id="UP000175989">
    <property type="component" value="Unassembled WGS sequence"/>
</dbReference>
<dbReference type="NCBIfam" id="TIGR01782">
    <property type="entry name" value="TonB-Xanth-Caul"/>
    <property type="match status" value="1"/>
</dbReference>
<dbReference type="GO" id="GO:0009279">
    <property type="term" value="C:cell outer membrane"/>
    <property type="evidence" value="ECO:0007669"/>
    <property type="project" value="UniProtKB-SubCell"/>
</dbReference>
<dbReference type="InterPro" id="IPR010104">
    <property type="entry name" value="TonB_rcpt_bac"/>
</dbReference>
<reference evidence="7" key="1">
    <citation type="journal article" date="2016" name="Front. Microbiol.">
        <title>Molecular Keys to the Janthinobacterium and Duganella spp. Interaction with the Plant Pathogen Fusarium graminearum.</title>
        <authorList>
            <person name="Haack F.S."/>
            <person name="Poehlein A."/>
            <person name="Kroger C."/>
            <person name="Voigt C.A."/>
            <person name="Piepenbring M."/>
            <person name="Bode H.B."/>
            <person name="Daniel R."/>
            <person name="Schafer W."/>
            <person name="Streit W.R."/>
        </authorList>
    </citation>
    <scope>NUCLEOTIDE SEQUENCE [LARGE SCALE GENOMIC DNA]</scope>
    <source>
        <strain evidence="7">T54</strain>
    </source>
</reference>
<protein>
    <submittedName>
        <fullName evidence="6">Catecholate siderophore receptor CirA</fullName>
    </submittedName>
</protein>
<dbReference type="Gene3D" id="2.170.130.10">
    <property type="entry name" value="TonB-dependent receptor, plug domain"/>
    <property type="match status" value="1"/>
</dbReference>
<evidence type="ECO:0000313" key="7">
    <source>
        <dbReference type="Proteomes" id="UP000175989"/>
    </source>
</evidence>
<dbReference type="InterPro" id="IPR036942">
    <property type="entry name" value="Beta-barrel_TonB_sf"/>
</dbReference>
<comment type="subcellular location">
    <subcellularLocation>
        <location evidence="1">Cell outer membrane</location>
    </subcellularLocation>
</comment>
<dbReference type="InterPro" id="IPR012910">
    <property type="entry name" value="Plug_dom"/>
</dbReference>
<feature type="domain" description="TonB-dependent receptor plug" evidence="5">
    <location>
        <begin position="96"/>
        <end position="195"/>
    </location>
</feature>
<proteinExistence type="inferred from homology"/>
<dbReference type="SUPFAM" id="SSF56935">
    <property type="entry name" value="Porins"/>
    <property type="match status" value="1"/>
</dbReference>
<dbReference type="Gene3D" id="2.40.170.20">
    <property type="entry name" value="TonB-dependent receptor, beta-barrel domain"/>
    <property type="match status" value="1"/>
</dbReference>
<dbReference type="InterPro" id="IPR037066">
    <property type="entry name" value="Plug_dom_sf"/>
</dbReference>
<dbReference type="PANTHER" id="PTHR40980:SF3">
    <property type="entry name" value="TONB-DEPENDENT RECEPTOR-LIKE BETA-BARREL DOMAIN-CONTAINING PROTEIN"/>
    <property type="match status" value="1"/>
</dbReference>
<keyword evidence="3" id="KW-0472">Membrane</keyword>
<dbReference type="PANTHER" id="PTHR40980">
    <property type="entry name" value="PLUG DOMAIN-CONTAINING PROTEIN"/>
    <property type="match status" value="1"/>
</dbReference>
<accession>A0A1E7X4H2</accession>
<evidence type="ECO:0000256" key="3">
    <source>
        <dbReference type="ARBA" id="ARBA00023136"/>
    </source>
</evidence>
<dbReference type="AlphaFoldDB" id="A0A1E7X4H2"/>
<keyword evidence="4" id="KW-0998">Cell outer membrane</keyword>
<keyword evidence="6" id="KW-0675">Receptor</keyword>
<dbReference type="Pfam" id="PF07715">
    <property type="entry name" value="Plug"/>
    <property type="match status" value="1"/>
</dbReference>
<name>A0A1E7X4H2_9BURK</name>
<evidence type="ECO:0000259" key="5">
    <source>
        <dbReference type="Pfam" id="PF07715"/>
    </source>
</evidence>